<accession>A0AAV6L8M7</accession>
<gene>
    <name evidence="1" type="ORF">RHGRI_004432</name>
</gene>
<dbReference type="Proteomes" id="UP000823749">
    <property type="component" value="Chromosome 2"/>
</dbReference>
<evidence type="ECO:0000313" key="1">
    <source>
        <dbReference type="EMBL" id="KAG5561398.1"/>
    </source>
</evidence>
<evidence type="ECO:0000313" key="2">
    <source>
        <dbReference type="Proteomes" id="UP000823749"/>
    </source>
</evidence>
<reference evidence="1" key="1">
    <citation type="submission" date="2020-08" db="EMBL/GenBank/DDBJ databases">
        <title>Plant Genome Project.</title>
        <authorList>
            <person name="Zhang R.-G."/>
        </authorList>
    </citation>
    <scope>NUCLEOTIDE SEQUENCE</scope>
    <source>
        <strain evidence="1">WSP0</strain>
        <tissue evidence="1">Leaf</tissue>
    </source>
</reference>
<comment type="caution">
    <text evidence="1">The sequence shown here is derived from an EMBL/GenBank/DDBJ whole genome shotgun (WGS) entry which is preliminary data.</text>
</comment>
<keyword evidence="2" id="KW-1185">Reference proteome</keyword>
<dbReference type="PANTHER" id="PTHR45786">
    <property type="entry name" value="DNA BINDING PROTEIN-LIKE"/>
    <property type="match status" value="1"/>
</dbReference>
<proteinExistence type="predicted"/>
<dbReference type="EMBL" id="JACTNZ010000002">
    <property type="protein sequence ID" value="KAG5561398.1"/>
    <property type="molecule type" value="Genomic_DNA"/>
</dbReference>
<sequence>MEVLLENPYAQVLRTLENRPVDSDRILIQSSVKLDQRVYNSPSADQVAGIWIEGNITNEPFERDIIIHAHSGRRHRVQHYYGCFEPLGYPALFLRGESGWHQNFMKKNLIIEMGVCTRIQLGPILHLRMIFSKMNKEVMLVHIPLYIHDNSCGTVFYIARIWQTCGSSF</sequence>
<organism evidence="1 2">
    <name type="scientific">Rhododendron griersonianum</name>
    <dbReference type="NCBI Taxonomy" id="479676"/>
    <lineage>
        <taxon>Eukaryota</taxon>
        <taxon>Viridiplantae</taxon>
        <taxon>Streptophyta</taxon>
        <taxon>Embryophyta</taxon>
        <taxon>Tracheophyta</taxon>
        <taxon>Spermatophyta</taxon>
        <taxon>Magnoliopsida</taxon>
        <taxon>eudicotyledons</taxon>
        <taxon>Gunneridae</taxon>
        <taxon>Pentapetalae</taxon>
        <taxon>asterids</taxon>
        <taxon>Ericales</taxon>
        <taxon>Ericaceae</taxon>
        <taxon>Ericoideae</taxon>
        <taxon>Rhodoreae</taxon>
        <taxon>Rhododendron</taxon>
    </lineage>
</organism>
<name>A0AAV6L8M7_9ERIC</name>
<dbReference type="AlphaFoldDB" id="A0AAV6L8M7"/>
<protein>
    <submittedName>
        <fullName evidence="1">Uncharacterized protein</fullName>
    </submittedName>
</protein>
<dbReference type="PANTHER" id="PTHR45786:SF75">
    <property type="entry name" value="ATP-DEPENDENT DNA HELICASE"/>
    <property type="match status" value="1"/>
</dbReference>